<keyword evidence="2" id="KW-1185">Reference proteome</keyword>
<proteinExistence type="predicted"/>
<dbReference type="Proteomes" id="UP000016931">
    <property type="component" value="Unassembled WGS sequence"/>
</dbReference>
<dbReference type="eggNOG" id="ENOG502RG2G">
    <property type="taxonomic scope" value="Eukaryota"/>
</dbReference>
<sequence length="187" mass="21558">MAILQYLFFWNLKTPQDNRWHPQIGQDPNKYIHHHNLPAFLQRTDAEATLVDAAPFIAGAGGLRHVSQIHHFGFTARASIFRNAKTMTAMHRACMVVPLILVAQAAQIEYRTFIPRWCHERELYYRDEAEVRKHVDVGACIGAVSWIFRLTWKVGARYWAPIDVVIGGGLCDLLHREYIKAHTIETR</sequence>
<gene>
    <name evidence="1" type="ORF">SEPMUDRAFT_138098</name>
</gene>
<evidence type="ECO:0000313" key="1">
    <source>
        <dbReference type="EMBL" id="EMF17405.1"/>
    </source>
</evidence>
<dbReference type="GeneID" id="27900000"/>
<reference evidence="1 2" key="1">
    <citation type="journal article" date="2012" name="PLoS Pathog.">
        <title>Diverse lifestyles and strategies of plant pathogenesis encoded in the genomes of eighteen Dothideomycetes fungi.</title>
        <authorList>
            <person name="Ohm R.A."/>
            <person name="Feau N."/>
            <person name="Henrissat B."/>
            <person name="Schoch C.L."/>
            <person name="Horwitz B.A."/>
            <person name="Barry K.W."/>
            <person name="Condon B.J."/>
            <person name="Copeland A.C."/>
            <person name="Dhillon B."/>
            <person name="Glaser F."/>
            <person name="Hesse C.N."/>
            <person name="Kosti I."/>
            <person name="LaButti K."/>
            <person name="Lindquist E.A."/>
            <person name="Lucas S."/>
            <person name="Salamov A.A."/>
            <person name="Bradshaw R.E."/>
            <person name="Ciuffetti L."/>
            <person name="Hamelin R.C."/>
            <person name="Kema G.H.J."/>
            <person name="Lawrence C."/>
            <person name="Scott J.A."/>
            <person name="Spatafora J.W."/>
            <person name="Turgeon B.G."/>
            <person name="de Wit P.J.G.M."/>
            <person name="Zhong S."/>
            <person name="Goodwin S.B."/>
            <person name="Grigoriev I.V."/>
        </authorList>
    </citation>
    <scope>NUCLEOTIDE SEQUENCE [LARGE SCALE GENOMIC DNA]</scope>
    <source>
        <strain evidence="1 2">SO2202</strain>
    </source>
</reference>
<dbReference type="OrthoDB" id="3625427at2759"/>
<dbReference type="EMBL" id="KB456260">
    <property type="protein sequence ID" value="EMF17405.1"/>
    <property type="molecule type" value="Genomic_DNA"/>
</dbReference>
<accession>N1QJM3</accession>
<evidence type="ECO:0000313" key="2">
    <source>
        <dbReference type="Proteomes" id="UP000016931"/>
    </source>
</evidence>
<dbReference type="AlphaFoldDB" id="N1QJM3"/>
<protein>
    <submittedName>
        <fullName evidence="1">Uncharacterized protein</fullName>
    </submittedName>
</protein>
<dbReference type="OMA" id="VGARYWA"/>
<dbReference type="HOGENOM" id="CLU_1481680_0_0_1"/>
<name>N1QJM3_SPHMS</name>
<organism evidence="1 2">
    <name type="scientific">Sphaerulina musiva (strain SO2202)</name>
    <name type="common">Poplar stem canker fungus</name>
    <name type="synonym">Septoria musiva</name>
    <dbReference type="NCBI Taxonomy" id="692275"/>
    <lineage>
        <taxon>Eukaryota</taxon>
        <taxon>Fungi</taxon>
        <taxon>Dikarya</taxon>
        <taxon>Ascomycota</taxon>
        <taxon>Pezizomycotina</taxon>
        <taxon>Dothideomycetes</taxon>
        <taxon>Dothideomycetidae</taxon>
        <taxon>Mycosphaerellales</taxon>
        <taxon>Mycosphaerellaceae</taxon>
        <taxon>Sphaerulina</taxon>
    </lineage>
</organism>
<dbReference type="RefSeq" id="XP_016765526.1">
    <property type="nucleotide sequence ID" value="XM_016902863.1"/>
</dbReference>